<evidence type="ECO:0000313" key="11">
    <source>
        <dbReference type="EMBL" id="ASN69207.1"/>
    </source>
</evidence>
<dbReference type="Pfam" id="PF00589">
    <property type="entry name" value="Phage_integrase"/>
    <property type="match status" value="1"/>
</dbReference>
<dbReference type="GO" id="GO:0016740">
    <property type="term" value="F:transferase activity"/>
    <property type="evidence" value="ECO:0007669"/>
    <property type="project" value="UniProtKB-KW"/>
</dbReference>
<proteinExistence type="inferred from homology"/>
<reference evidence="11" key="1">
    <citation type="submission" date="2017-06" db="EMBL/GenBank/DDBJ databases">
        <title>Novel phages from South African skin metaviromes.</title>
        <authorList>
            <person name="van Zyl L.J."/>
            <person name="Abrahams Y."/>
            <person name="Stander E.A."/>
            <person name="Kirby B.M."/>
            <person name="Clavaud C."/>
            <person name="Farcet C."/>
            <person name="Breton L."/>
            <person name="Trindade M.I."/>
        </authorList>
    </citation>
    <scope>NUCLEOTIDE SEQUENCE</scope>
</reference>
<dbReference type="SUPFAM" id="SSF56349">
    <property type="entry name" value="DNA breaking-rejoining enzymes"/>
    <property type="match status" value="1"/>
</dbReference>
<dbReference type="Gene3D" id="1.10.150.130">
    <property type="match status" value="1"/>
</dbReference>
<feature type="region of interest" description="Disordered" evidence="9">
    <location>
        <begin position="387"/>
        <end position="408"/>
    </location>
</feature>
<evidence type="ECO:0000256" key="4">
    <source>
        <dbReference type="ARBA" id="ARBA00022801"/>
    </source>
</evidence>
<protein>
    <recommendedName>
        <fullName evidence="2">Integrase</fullName>
    </recommendedName>
</protein>
<dbReference type="GO" id="GO:0044826">
    <property type="term" value="P:viral genome integration into host DNA"/>
    <property type="evidence" value="ECO:0007669"/>
    <property type="project" value="UniProtKB-KW"/>
</dbReference>
<dbReference type="InterPro" id="IPR010998">
    <property type="entry name" value="Integrase_recombinase_N"/>
</dbReference>
<evidence type="ECO:0000256" key="8">
    <source>
        <dbReference type="ARBA" id="ARBA00023195"/>
    </source>
</evidence>
<name>A0A2H4J790_9CAUD</name>
<accession>A0A2H4J790</accession>
<dbReference type="PROSITE" id="PS51898">
    <property type="entry name" value="TYR_RECOMBINASE"/>
    <property type="match status" value="1"/>
</dbReference>
<sequence length="408" mass="45126">MGHIQTRERGGKKRYVVRYTGPDGKERTKTFDKLGKPDVPGTAKHFLSDTEGKIRQGDWVDPEAGKITLAQLWSNWESTSPSAGTERIRKRVGKNLGQLERMYISSIRPAHLREWIHALRTGRPWVEGCTGIAETTINTWSGQLCGCLNLAASDKLIRESPFNATVRKNRRDTRSVTPGEIPSTADVFAIADAARAGKKGGRNWVPPNRTFARMVIVGASTGLRAGEIAGLRISAVDFLRREMEVKEQSTSRTSEFEWGPLKTEASERVLPLPQVAIDAIAEELAENPSDDRSLPVFRTSRGRMFTSSTVAYSFRSARNRCGFAGFTWHSLRHFYASTLIYSGSSVKTVQIRMGHASPTETLNTYTHLWPGEGDRTRSALDAVLKRDEGGTDPDLPAEEPGGKVLQIG</sequence>
<dbReference type="InterPro" id="IPR013762">
    <property type="entry name" value="Integrase-like_cat_sf"/>
</dbReference>
<gene>
    <name evidence="11" type="ORF">7S3_29</name>
</gene>
<evidence type="ECO:0000256" key="5">
    <source>
        <dbReference type="ARBA" id="ARBA00022908"/>
    </source>
</evidence>
<dbReference type="PANTHER" id="PTHR30349">
    <property type="entry name" value="PHAGE INTEGRASE-RELATED"/>
    <property type="match status" value="1"/>
</dbReference>
<keyword evidence="7" id="KW-0233">DNA recombination</keyword>
<keyword evidence="3" id="KW-0808">Transferase</keyword>
<keyword evidence="5" id="KW-0229">DNA integration</keyword>
<evidence type="ECO:0000256" key="2">
    <source>
        <dbReference type="ARBA" id="ARBA00016082"/>
    </source>
</evidence>
<dbReference type="PANTHER" id="PTHR30349:SF64">
    <property type="entry name" value="PROPHAGE INTEGRASE INTD-RELATED"/>
    <property type="match status" value="1"/>
</dbReference>
<dbReference type="GO" id="GO:0075713">
    <property type="term" value="P:establishment of integrated proviral latency"/>
    <property type="evidence" value="ECO:0007669"/>
    <property type="project" value="UniProtKB-KW"/>
</dbReference>
<dbReference type="GO" id="GO:0006310">
    <property type="term" value="P:DNA recombination"/>
    <property type="evidence" value="ECO:0007669"/>
    <property type="project" value="UniProtKB-KW"/>
</dbReference>
<keyword evidence="8" id="KW-1179">Viral genome integration</keyword>
<evidence type="ECO:0000259" key="10">
    <source>
        <dbReference type="PROSITE" id="PS51898"/>
    </source>
</evidence>
<dbReference type="GO" id="GO:0015074">
    <property type="term" value="P:DNA integration"/>
    <property type="evidence" value="ECO:0007669"/>
    <property type="project" value="UniProtKB-KW"/>
</dbReference>
<dbReference type="GO" id="GO:0016787">
    <property type="term" value="F:hydrolase activity"/>
    <property type="evidence" value="ECO:0007669"/>
    <property type="project" value="UniProtKB-KW"/>
</dbReference>
<dbReference type="Gene3D" id="1.10.443.10">
    <property type="entry name" value="Intergrase catalytic core"/>
    <property type="match status" value="1"/>
</dbReference>
<keyword evidence="6" id="KW-0238">DNA-binding</keyword>
<evidence type="ECO:0000256" key="7">
    <source>
        <dbReference type="ARBA" id="ARBA00023172"/>
    </source>
</evidence>
<organism evidence="11">
    <name type="scientific">uncultured Caudovirales phage</name>
    <dbReference type="NCBI Taxonomy" id="2100421"/>
    <lineage>
        <taxon>Viruses</taxon>
        <taxon>Duplodnaviria</taxon>
        <taxon>Heunggongvirae</taxon>
        <taxon>Uroviricota</taxon>
        <taxon>Caudoviricetes</taxon>
        <taxon>Peduoviridae</taxon>
        <taxon>Maltschvirus</taxon>
        <taxon>Maltschvirus maltsch</taxon>
    </lineage>
</organism>
<comment type="similarity">
    <text evidence="1">Belongs to the 'phage' integrase family.</text>
</comment>
<dbReference type="GO" id="GO:0003677">
    <property type="term" value="F:DNA binding"/>
    <property type="evidence" value="ECO:0007669"/>
    <property type="project" value="UniProtKB-KW"/>
</dbReference>
<keyword evidence="8" id="KW-1160">Virus entry into host cell</keyword>
<evidence type="ECO:0000256" key="6">
    <source>
        <dbReference type="ARBA" id="ARBA00023125"/>
    </source>
</evidence>
<feature type="domain" description="Tyr recombinase" evidence="10">
    <location>
        <begin position="176"/>
        <end position="381"/>
    </location>
</feature>
<dbReference type="EMBL" id="MF417887">
    <property type="protein sequence ID" value="ASN69207.1"/>
    <property type="molecule type" value="Genomic_DNA"/>
</dbReference>
<dbReference type="InterPro" id="IPR050090">
    <property type="entry name" value="Tyrosine_recombinase_XerCD"/>
</dbReference>
<dbReference type="InterPro" id="IPR002104">
    <property type="entry name" value="Integrase_catalytic"/>
</dbReference>
<dbReference type="InterPro" id="IPR011010">
    <property type="entry name" value="DNA_brk_join_enz"/>
</dbReference>
<dbReference type="CDD" id="cd01189">
    <property type="entry name" value="INT_ICEBs1_C_like"/>
    <property type="match status" value="1"/>
</dbReference>
<keyword evidence="4" id="KW-0378">Hydrolase</keyword>
<evidence type="ECO:0000256" key="1">
    <source>
        <dbReference type="ARBA" id="ARBA00008857"/>
    </source>
</evidence>
<evidence type="ECO:0000256" key="9">
    <source>
        <dbReference type="SAM" id="MobiDB-lite"/>
    </source>
</evidence>
<evidence type="ECO:0000256" key="3">
    <source>
        <dbReference type="ARBA" id="ARBA00022679"/>
    </source>
</evidence>